<dbReference type="NCBIfam" id="TIGR02729">
    <property type="entry name" value="Obg_CgtA"/>
    <property type="match status" value="1"/>
</dbReference>
<evidence type="ECO:0000256" key="5">
    <source>
        <dbReference type="ARBA" id="ARBA00022801"/>
    </source>
</evidence>
<dbReference type="RefSeq" id="WP_013907644.1">
    <property type="nucleotide sequence ID" value="NC_015681.1"/>
</dbReference>
<dbReference type="PROSITE" id="PS51883">
    <property type="entry name" value="OBG"/>
    <property type="match status" value="1"/>
</dbReference>
<dbReference type="NCBIfam" id="NF008954">
    <property type="entry name" value="PRK12296.1"/>
    <property type="match status" value="1"/>
</dbReference>
<dbReference type="GO" id="GO:0005737">
    <property type="term" value="C:cytoplasm"/>
    <property type="evidence" value="ECO:0007669"/>
    <property type="project" value="UniProtKB-SubCell"/>
</dbReference>
<dbReference type="FunFam" id="2.70.210.12:FF:000001">
    <property type="entry name" value="GTPase Obg"/>
    <property type="match status" value="1"/>
</dbReference>
<feature type="binding site" evidence="8">
    <location>
        <begin position="167"/>
        <end position="174"/>
    </location>
    <ligand>
        <name>GTP</name>
        <dbReference type="ChEBI" id="CHEBI:37565"/>
    </ligand>
</feature>
<evidence type="ECO:0000256" key="8">
    <source>
        <dbReference type="HAMAP-Rule" id="MF_01454"/>
    </source>
</evidence>
<evidence type="ECO:0000313" key="11">
    <source>
        <dbReference type="EMBL" id="AEH44902.1"/>
    </source>
</evidence>
<protein>
    <recommendedName>
        <fullName evidence="8">GTPase Obg</fullName>
        <ecNumber evidence="8">3.6.5.-</ecNumber>
    </recommendedName>
    <alternativeName>
        <fullName evidence="8">GTP-binding protein Obg</fullName>
    </alternativeName>
</protein>
<keyword evidence="5 8" id="KW-0378">Hydrolase</keyword>
<keyword evidence="7 8" id="KW-0342">GTP-binding</keyword>
<dbReference type="InterPro" id="IPR045086">
    <property type="entry name" value="OBG_GTPase"/>
</dbReference>
<reference evidence="12" key="1">
    <citation type="submission" date="2011-04" db="EMBL/GenBank/DDBJ databases">
        <title>The complete genome of Thermodesulfatator indicus DSM 15286.</title>
        <authorList>
            <person name="Lucas S."/>
            <person name="Copeland A."/>
            <person name="Lapidus A."/>
            <person name="Bruce D."/>
            <person name="Goodwin L."/>
            <person name="Pitluck S."/>
            <person name="Peters L."/>
            <person name="Kyrpides N."/>
            <person name="Mavromatis K."/>
            <person name="Pagani I."/>
            <person name="Ivanova N."/>
            <person name="Saunders L."/>
            <person name="Detter J.C."/>
            <person name="Tapia R."/>
            <person name="Han C."/>
            <person name="Land M."/>
            <person name="Hauser L."/>
            <person name="Markowitz V."/>
            <person name="Cheng J.-F."/>
            <person name="Hugenholtz P."/>
            <person name="Woyke T."/>
            <person name="Wu D."/>
            <person name="Spring S."/>
            <person name="Schroeder M."/>
            <person name="Brambilla E."/>
            <person name="Klenk H.-P."/>
            <person name="Eisen J.A."/>
        </authorList>
    </citation>
    <scope>NUCLEOTIDE SEQUENCE [LARGE SCALE GENOMIC DNA]</scope>
    <source>
        <strain evidence="12">DSM 15286 / JCM 11887 / CIR29812</strain>
    </source>
</reference>
<dbReference type="NCBIfam" id="TIGR00231">
    <property type="entry name" value="small_GTP"/>
    <property type="match status" value="1"/>
</dbReference>
<evidence type="ECO:0000259" key="10">
    <source>
        <dbReference type="PROSITE" id="PS51883"/>
    </source>
</evidence>
<dbReference type="InterPro" id="IPR006073">
    <property type="entry name" value="GTP-bd"/>
</dbReference>
<feature type="binding site" evidence="8">
    <location>
        <begin position="311"/>
        <end position="313"/>
    </location>
    <ligand>
        <name>GTP</name>
        <dbReference type="ChEBI" id="CHEBI:37565"/>
    </ligand>
</feature>
<keyword evidence="4 8" id="KW-0547">Nucleotide-binding</keyword>
<dbReference type="KEGG" id="tid:Thein_1031"/>
<proteinExistence type="inferred from homology"/>
<keyword evidence="2 8" id="KW-0963">Cytoplasm</keyword>
<keyword evidence="3 8" id="KW-0479">Metal-binding</keyword>
<evidence type="ECO:0000256" key="6">
    <source>
        <dbReference type="ARBA" id="ARBA00022842"/>
    </source>
</evidence>
<dbReference type="InterPro" id="IPR036726">
    <property type="entry name" value="GTP1_OBG_dom_sf"/>
</dbReference>
<feature type="domain" description="OBG-type G" evidence="9">
    <location>
        <begin position="161"/>
        <end position="330"/>
    </location>
</feature>
<organism evidence="11 12">
    <name type="scientific">Thermodesulfatator indicus (strain DSM 15286 / JCM 11887 / CIR29812)</name>
    <dbReference type="NCBI Taxonomy" id="667014"/>
    <lineage>
        <taxon>Bacteria</taxon>
        <taxon>Pseudomonadati</taxon>
        <taxon>Thermodesulfobacteriota</taxon>
        <taxon>Thermodesulfobacteria</taxon>
        <taxon>Thermodesulfobacteriales</taxon>
        <taxon>Thermodesulfatatoraceae</taxon>
        <taxon>Thermodesulfatator</taxon>
    </lineage>
</organism>
<dbReference type="GO" id="GO:0043022">
    <property type="term" value="F:ribosome binding"/>
    <property type="evidence" value="ECO:0007669"/>
    <property type="project" value="UniProtKB-ARBA"/>
</dbReference>
<dbReference type="PATRIC" id="fig|667014.3.peg.1057"/>
<reference evidence="11 12" key="2">
    <citation type="journal article" date="2012" name="Stand. Genomic Sci.">
        <title>Complete genome sequence of the thermophilic sulfate-reducing ocean bacterium Thermodesulfatator indicus type strain (CIR29812(T)).</title>
        <authorList>
            <person name="Anderson I."/>
            <person name="Saunders E."/>
            <person name="Lapidus A."/>
            <person name="Nolan M."/>
            <person name="Lucas S."/>
            <person name="Tice H."/>
            <person name="Del Rio T.G."/>
            <person name="Cheng J.F."/>
            <person name="Han C."/>
            <person name="Tapia R."/>
            <person name="Goodwin L.A."/>
            <person name="Pitluck S."/>
            <person name="Liolios K."/>
            <person name="Mavromatis K."/>
            <person name="Pagani I."/>
            <person name="Ivanova N."/>
            <person name="Mikhailova N."/>
            <person name="Pati A."/>
            <person name="Chen A."/>
            <person name="Palaniappan K."/>
            <person name="Land M."/>
            <person name="Hauser L."/>
            <person name="Jeffries C.D."/>
            <person name="Chang Y.J."/>
            <person name="Brambilla E.M."/>
            <person name="Rohde M."/>
            <person name="Spring S."/>
            <person name="Goker M."/>
            <person name="Detter J.C."/>
            <person name="Woyke T."/>
            <person name="Bristow J."/>
            <person name="Eisen J.A."/>
            <person name="Markowitz V."/>
            <person name="Hugenholtz P."/>
            <person name="Kyrpides N.C."/>
            <person name="Klenk H.P."/>
        </authorList>
    </citation>
    <scope>NUCLEOTIDE SEQUENCE [LARGE SCALE GENOMIC DNA]</scope>
    <source>
        <strain evidence="12">DSM 15286 / JCM 11887 / CIR29812</strain>
    </source>
</reference>
<dbReference type="Proteomes" id="UP000006793">
    <property type="component" value="Chromosome"/>
</dbReference>
<feature type="binding site" evidence="8">
    <location>
        <position position="194"/>
    </location>
    <ligand>
        <name>Mg(2+)</name>
        <dbReference type="ChEBI" id="CHEBI:18420"/>
    </ligand>
</feature>
<dbReference type="CDD" id="cd01898">
    <property type="entry name" value="Obg"/>
    <property type="match status" value="1"/>
</dbReference>
<dbReference type="EC" id="3.6.5.-" evidence="8"/>
<dbReference type="AlphaFoldDB" id="F8ADM0"/>
<dbReference type="InParanoid" id="F8ADM0"/>
<dbReference type="GO" id="GO:0005525">
    <property type="term" value="F:GTP binding"/>
    <property type="evidence" value="ECO:0007669"/>
    <property type="project" value="UniProtKB-UniRule"/>
</dbReference>
<dbReference type="PIRSF" id="PIRSF002401">
    <property type="entry name" value="GTP_bd_Obg/CgtA"/>
    <property type="match status" value="1"/>
</dbReference>
<dbReference type="OrthoDB" id="9807318at2"/>
<name>F8ADM0_THEID</name>
<dbReference type="HOGENOM" id="CLU_011747_2_3_0"/>
<dbReference type="PaxDb" id="667014-Thein_1031"/>
<dbReference type="SUPFAM" id="SSF82051">
    <property type="entry name" value="Obg GTP-binding protein N-terminal domain"/>
    <property type="match status" value="1"/>
</dbReference>
<evidence type="ECO:0000256" key="2">
    <source>
        <dbReference type="ARBA" id="ARBA00022490"/>
    </source>
</evidence>
<comment type="function">
    <text evidence="8">An essential GTPase which binds GTP, GDP and possibly (p)ppGpp with moderate affinity, with high nucleotide exchange rates and a fairly low GTP hydrolysis rate. Plays a role in control of the cell cycle, stress response, ribosome biogenesis and in those bacteria that undergo differentiation, in morphogenesis control.</text>
</comment>
<feature type="binding site" evidence="8">
    <location>
        <position position="174"/>
    </location>
    <ligand>
        <name>Mg(2+)</name>
        <dbReference type="ChEBI" id="CHEBI:18420"/>
    </ligand>
</feature>
<evidence type="ECO:0000256" key="3">
    <source>
        <dbReference type="ARBA" id="ARBA00022723"/>
    </source>
</evidence>
<comment type="similarity">
    <text evidence="1 8">Belongs to the TRAFAC class OBG-HflX-like GTPase superfamily. OBG GTPase family.</text>
</comment>
<dbReference type="PRINTS" id="PR00326">
    <property type="entry name" value="GTP1OBG"/>
</dbReference>
<dbReference type="STRING" id="667014.Thein_1031"/>
<accession>F8ADM0</accession>
<dbReference type="GO" id="GO:0003924">
    <property type="term" value="F:GTPase activity"/>
    <property type="evidence" value="ECO:0007669"/>
    <property type="project" value="UniProtKB-UniRule"/>
</dbReference>
<evidence type="ECO:0000259" key="9">
    <source>
        <dbReference type="PROSITE" id="PS51710"/>
    </source>
</evidence>
<feature type="binding site" evidence="8">
    <location>
        <begin position="214"/>
        <end position="217"/>
    </location>
    <ligand>
        <name>GTP</name>
        <dbReference type="ChEBI" id="CHEBI:37565"/>
    </ligand>
</feature>
<dbReference type="Gene3D" id="2.70.210.12">
    <property type="entry name" value="GTP1/OBG domain"/>
    <property type="match status" value="1"/>
</dbReference>
<dbReference type="PROSITE" id="PS51710">
    <property type="entry name" value="G_OBG"/>
    <property type="match status" value="1"/>
</dbReference>
<feature type="binding site" evidence="8">
    <location>
        <begin position="192"/>
        <end position="196"/>
    </location>
    <ligand>
        <name>GTP</name>
        <dbReference type="ChEBI" id="CHEBI:37565"/>
    </ligand>
</feature>
<comment type="cofactor">
    <cofactor evidence="8">
        <name>Mg(2+)</name>
        <dbReference type="ChEBI" id="CHEBI:18420"/>
    </cofactor>
</comment>
<dbReference type="HAMAP" id="MF_01454">
    <property type="entry name" value="GTPase_Obg"/>
    <property type="match status" value="1"/>
</dbReference>
<dbReference type="FunCoup" id="F8ADM0">
    <property type="interactions" value="419"/>
</dbReference>
<dbReference type="GO" id="GO:0042254">
    <property type="term" value="P:ribosome biogenesis"/>
    <property type="evidence" value="ECO:0007669"/>
    <property type="project" value="UniProtKB-UniRule"/>
</dbReference>
<sequence length="332" mass="36426">MPRFVDQTKIYVKAGNGGAGCVSFRREKYVPRGGPDGGDGGKGGDVILVASSQLHTLYDFYHQTHFRAENGRPGMGKKMKGRDGDDLILKVPVGTIVKDAETGEILYDFTKDGESFVVAKGGRGGRGNARFATPTRQAPRFAEPGKPGEERWIILELKLIADVGLVGLPNAGKSTLLSRITAARPKIADYPFTTITPNLGVVKLDEERSFVVADIPGLIEGAHKGVGLGLDFLRHIERTKAILYVLDASKGEECLKDFELLQKELAHYHRSLIEKPAAIALNKIDIVSDRQKLYELKAFFEKKGYPVYLISAVTGEGIKELLEGLWRLIHQV</sequence>
<comment type="subunit">
    <text evidence="8">Monomer.</text>
</comment>
<dbReference type="EMBL" id="CP002683">
    <property type="protein sequence ID" value="AEH44902.1"/>
    <property type="molecule type" value="Genomic_DNA"/>
</dbReference>
<dbReference type="GO" id="GO:0000287">
    <property type="term" value="F:magnesium ion binding"/>
    <property type="evidence" value="ECO:0007669"/>
    <property type="project" value="InterPro"/>
</dbReference>
<dbReference type="NCBIfam" id="NF008955">
    <property type="entry name" value="PRK12297.1"/>
    <property type="match status" value="1"/>
</dbReference>
<dbReference type="InterPro" id="IPR031167">
    <property type="entry name" value="G_OBG"/>
</dbReference>
<dbReference type="NCBIfam" id="NF008956">
    <property type="entry name" value="PRK12299.1"/>
    <property type="match status" value="1"/>
</dbReference>
<dbReference type="Gene3D" id="3.40.50.300">
    <property type="entry name" value="P-loop containing nucleotide triphosphate hydrolases"/>
    <property type="match status" value="1"/>
</dbReference>
<dbReference type="InterPro" id="IPR006169">
    <property type="entry name" value="GTP1_OBG_dom"/>
</dbReference>
<gene>
    <name evidence="8" type="primary">obg</name>
    <name evidence="11" type="ordered locus">Thein_1031</name>
</gene>
<dbReference type="eggNOG" id="COG0536">
    <property type="taxonomic scope" value="Bacteria"/>
</dbReference>
<dbReference type="InterPro" id="IPR027417">
    <property type="entry name" value="P-loop_NTPase"/>
</dbReference>
<dbReference type="PANTHER" id="PTHR11702">
    <property type="entry name" value="DEVELOPMENTALLY REGULATED GTP-BINDING PROTEIN-RELATED"/>
    <property type="match status" value="1"/>
</dbReference>
<dbReference type="Pfam" id="PF01926">
    <property type="entry name" value="MMR_HSR1"/>
    <property type="match status" value="1"/>
</dbReference>
<comment type="subcellular location">
    <subcellularLocation>
        <location evidence="8">Cytoplasm</location>
    </subcellularLocation>
</comment>
<dbReference type="Pfam" id="PF01018">
    <property type="entry name" value="GTP1_OBG"/>
    <property type="match status" value="1"/>
</dbReference>
<evidence type="ECO:0000256" key="7">
    <source>
        <dbReference type="ARBA" id="ARBA00023134"/>
    </source>
</evidence>
<evidence type="ECO:0000313" key="12">
    <source>
        <dbReference type="Proteomes" id="UP000006793"/>
    </source>
</evidence>
<dbReference type="InterPro" id="IPR014100">
    <property type="entry name" value="GTP-bd_Obg/CgtA"/>
</dbReference>
<evidence type="ECO:0000256" key="1">
    <source>
        <dbReference type="ARBA" id="ARBA00007699"/>
    </source>
</evidence>
<dbReference type="InterPro" id="IPR005225">
    <property type="entry name" value="Small_GTP-bd"/>
</dbReference>
<feature type="domain" description="Obg" evidence="10">
    <location>
        <begin position="2"/>
        <end position="160"/>
    </location>
</feature>
<dbReference type="InterPro" id="IPR006074">
    <property type="entry name" value="GTP1-OBG_CS"/>
</dbReference>
<feature type="binding site" evidence="8">
    <location>
        <begin position="282"/>
        <end position="285"/>
    </location>
    <ligand>
        <name>GTP</name>
        <dbReference type="ChEBI" id="CHEBI:37565"/>
    </ligand>
</feature>
<dbReference type="PANTHER" id="PTHR11702:SF31">
    <property type="entry name" value="MITOCHONDRIAL RIBOSOME-ASSOCIATED GTPASE 2"/>
    <property type="match status" value="1"/>
</dbReference>
<dbReference type="PROSITE" id="PS00905">
    <property type="entry name" value="GTP1_OBG"/>
    <property type="match status" value="1"/>
</dbReference>
<dbReference type="SUPFAM" id="SSF52540">
    <property type="entry name" value="P-loop containing nucleoside triphosphate hydrolases"/>
    <property type="match status" value="1"/>
</dbReference>
<keyword evidence="6 8" id="KW-0460">Magnesium</keyword>
<keyword evidence="12" id="KW-1185">Reference proteome</keyword>
<evidence type="ECO:0000256" key="4">
    <source>
        <dbReference type="ARBA" id="ARBA00022741"/>
    </source>
</evidence>